<proteinExistence type="predicted"/>
<dbReference type="Proteomes" id="UP000053477">
    <property type="component" value="Unassembled WGS sequence"/>
</dbReference>
<keyword evidence="2" id="KW-0418">Kinase</keyword>
<protein>
    <submittedName>
        <fullName evidence="2">Kinase-like protein</fullName>
    </submittedName>
</protein>
<dbReference type="Pfam" id="PF00069">
    <property type="entry name" value="Pkinase"/>
    <property type="match status" value="1"/>
</dbReference>
<dbReference type="Gene3D" id="1.10.510.10">
    <property type="entry name" value="Transferase(Phosphotransferase) domain 1"/>
    <property type="match status" value="2"/>
</dbReference>
<dbReference type="InterPro" id="IPR000719">
    <property type="entry name" value="Prot_kinase_dom"/>
</dbReference>
<accession>A0A0H2RPD3</accession>
<name>A0A0H2RPD3_9AGAM</name>
<dbReference type="GO" id="GO:0005524">
    <property type="term" value="F:ATP binding"/>
    <property type="evidence" value="ECO:0007669"/>
    <property type="project" value="InterPro"/>
</dbReference>
<dbReference type="InParanoid" id="A0A0H2RPD3"/>
<dbReference type="PROSITE" id="PS50011">
    <property type="entry name" value="PROTEIN_KINASE_DOM"/>
    <property type="match status" value="2"/>
</dbReference>
<dbReference type="EMBL" id="KQ085955">
    <property type="protein sequence ID" value="KLO13729.1"/>
    <property type="molecule type" value="Genomic_DNA"/>
</dbReference>
<dbReference type="STRING" id="27342.A0A0H2RPD3"/>
<dbReference type="OrthoDB" id="4062651at2759"/>
<dbReference type="Pfam" id="PF07714">
    <property type="entry name" value="PK_Tyr_Ser-Thr"/>
    <property type="match status" value="1"/>
</dbReference>
<dbReference type="AlphaFoldDB" id="A0A0H2RPD3"/>
<gene>
    <name evidence="2" type="ORF">SCHPADRAFT_350387</name>
</gene>
<dbReference type="SMART" id="SM00220">
    <property type="entry name" value="S_TKc"/>
    <property type="match status" value="1"/>
</dbReference>
<dbReference type="SUPFAM" id="SSF56112">
    <property type="entry name" value="Protein kinase-like (PK-like)"/>
    <property type="match status" value="2"/>
</dbReference>
<sequence>MGFSNLEKSERIKKVIEEFPELDLTGFVLVDETIRNHGSSCDLYKGYCNRNKKYVAVKRIRTFHIQDELLVKRLCREIAIWAKIKHKNVLPFLGFFIDNQGRFNLVSEWMGNGNLHEYMPELEKGVKTLRMLAGIAEGLSYLHSEDIIHADLKSLNVMVSPSGEAQIADFGLSHLCSSSISGLQATTNPTVPKGSPYWMARELFDFPADTDTIEVPVPNKKSDVWAFGMVIYELLSRDMPYSHVRDKNQVMMYIYQGRLPKKPAGIDTLSDNELNYEKQLWDLCKSCWAQEPKDRPTMDLMCLWVKKLINEVEVQVLQVNDVNYNGIHTSQNNQSEISITHYEEPTEKSMPLEYVTPELNLPPTGSPFRERIEVLQRVPQATTSLSEVFAGELHDKSGLLKVAVKKMRKLASTERKEVERIVKEARKWSEEVRHENVVPVLGCFIGADEYLNVISEWMVNGTLADYKEHVTRGEGTLKMIYGIAHGLFFLHCCGIVHSDLSTHSVYVSQNGDPKLSGFTDSRIASTTEVEMSTLPSSRSSRWMSIEQIPNDTTMSVAGPSKESDVWSFGMTIFVCIYLS</sequence>
<dbReference type="InterPro" id="IPR011009">
    <property type="entry name" value="Kinase-like_dom_sf"/>
</dbReference>
<evidence type="ECO:0000313" key="2">
    <source>
        <dbReference type="EMBL" id="KLO13729.1"/>
    </source>
</evidence>
<reference evidence="2 3" key="1">
    <citation type="submission" date="2015-04" db="EMBL/GenBank/DDBJ databases">
        <title>Complete genome sequence of Schizopora paradoxa KUC8140, a cosmopolitan wood degrader in East Asia.</title>
        <authorList>
            <consortium name="DOE Joint Genome Institute"/>
            <person name="Min B."/>
            <person name="Park H."/>
            <person name="Jang Y."/>
            <person name="Kim J.-J."/>
            <person name="Kim K.H."/>
            <person name="Pangilinan J."/>
            <person name="Lipzen A."/>
            <person name="Riley R."/>
            <person name="Grigoriev I.V."/>
            <person name="Spatafora J.W."/>
            <person name="Choi I.-G."/>
        </authorList>
    </citation>
    <scope>NUCLEOTIDE SEQUENCE [LARGE SCALE GENOMIC DNA]</scope>
    <source>
        <strain evidence="2 3">KUC8140</strain>
    </source>
</reference>
<dbReference type="InterPro" id="IPR001245">
    <property type="entry name" value="Ser-Thr/Tyr_kinase_cat_dom"/>
</dbReference>
<feature type="domain" description="Protein kinase" evidence="1">
    <location>
        <begin position="374"/>
        <end position="579"/>
    </location>
</feature>
<evidence type="ECO:0000313" key="3">
    <source>
        <dbReference type="Proteomes" id="UP000053477"/>
    </source>
</evidence>
<evidence type="ECO:0000259" key="1">
    <source>
        <dbReference type="PROSITE" id="PS50011"/>
    </source>
</evidence>
<organism evidence="2 3">
    <name type="scientific">Schizopora paradoxa</name>
    <dbReference type="NCBI Taxonomy" id="27342"/>
    <lineage>
        <taxon>Eukaryota</taxon>
        <taxon>Fungi</taxon>
        <taxon>Dikarya</taxon>
        <taxon>Basidiomycota</taxon>
        <taxon>Agaricomycotina</taxon>
        <taxon>Agaricomycetes</taxon>
        <taxon>Hymenochaetales</taxon>
        <taxon>Schizoporaceae</taxon>
        <taxon>Schizopora</taxon>
    </lineage>
</organism>
<dbReference type="InterPro" id="IPR051681">
    <property type="entry name" value="Ser/Thr_Kinases-Pseudokinases"/>
</dbReference>
<keyword evidence="2" id="KW-0808">Transferase</keyword>
<feature type="domain" description="Protein kinase" evidence="1">
    <location>
        <begin position="29"/>
        <end position="309"/>
    </location>
</feature>
<keyword evidence="3" id="KW-1185">Reference proteome</keyword>
<dbReference type="PROSITE" id="PS00108">
    <property type="entry name" value="PROTEIN_KINASE_ST"/>
    <property type="match status" value="1"/>
</dbReference>
<dbReference type="GO" id="GO:0004674">
    <property type="term" value="F:protein serine/threonine kinase activity"/>
    <property type="evidence" value="ECO:0007669"/>
    <property type="project" value="TreeGrafter"/>
</dbReference>
<dbReference type="InterPro" id="IPR008271">
    <property type="entry name" value="Ser/Thr_kinase_AS"/>
</dbReference>
<dbReference type="PANTHER" id="PTHR44329">
    <property type="entry name" value="SERINE/THREONINE-PROTEIN KINASE TNNI3K-RELATED"/>
    <property type="match status" value="1"/>
</dbReference>